<dbReference type="SUPFAM" id="SSF56112">
    <property type="entry name" value="Protein kinase-like (PK-like)"/>
    <property type="match status" value="1"/>
</dbReference>
<evidence type="ECO:0000313" key="22">
    <source>
        <dbReference type="Proteomes" id="UP000694700"/>
    </source>
</evidence>
<evidence type="ECO:0000256" key="6">
    <source>
        <dbReference type="ARBA" id="ARBA00022527"/>
    </source>
</evidence>
<keyword evidence="9 15" id="KW-0547">Nucleotide-binding</keyword>
<keyword evidence="11 15" id="KW-0067">ATP-binding</keyword>
<dbReference type="PROSITE" id="PS00108">
    <property type="entry name" value="PROTEIN_KINASE_ST"/>
    <property type="match status" value="1"/>
</dbReference>
<evidence type="ECO:0000256" key="5">
    <source>
        <dbReference type="ARBA" id="ARBA00022490"/>
    </source>
</evidence>
<dbReference type="InterPro" id="IPR011009">
    <property type="entry name" value="Kinase-like_dom_sf"/>
</dbReference>
<keyword evidence="18" id="KW-0175">Coiled coil</keyword>
<dbReference type="PROSITE" id="PS50011">
    <property type="entry name" value="PROTEIN_KINASE_DOM"/>
    <property type="match status" value="1"/>
</dbReference>
<feature type="active site" description="Proton acceptor" evidence="16">
    <location>
        <position position="234"/>
    </location>
</feature>
<dbReference type="PRINTS" id="PR00109">
    <property type="entry name" value="TYRKINASE"/>
</dbReference>
<evidence type="ECO:0000259" key="20">
    <source>
        <dbReference type="PROSITE" id="PS50011"/>
    </source>
</evidence>
<dbReference type="FunFam" id="3.30.200.20:FF:000095">
    <property type="entry name" value="Mitogen-activated protein kinase kinase kinase 12"/>
    <property type="match status" value="1"/>
</dbReference>
<evidence type="ECO:0000256" key="18">
    <source>
        <dbReference type="SAM" id="Coils"/>
    </source>
</evidence>
<feature type="compositionally biased region" description="Acidic residues" evidence="19">
    <location>
        <begin position="707"/>
        <end position="720"/>
    </location>
</feature>
<evidence type="ECO:0000256" key="12">
    <source>
        <dbReference type="ARBA" id="ARBA00023136"/>
    </source>
</evidence>
<keyword evidence="10 15" id="KW-0418">Kinase</keyword>
<dbReference type="InterPro" id="IPR017419">
    <property type="entry name" value="MAP3K12_MAP3K13"/>
</dbReference>
<feature type="domain" description="Protein kinase" evidence="20">
    <location>
        <begin position="123"/>
        <end position="364"/>
    </location>
</feature>
<feature type="binding site" evidence="17">
    <location>
        <position position="150"/>
    </location>
    <ligand>
        <name>ATP</name>
        <dbReference type="ChEBI" id="CHEBI:30616"/>
    </ligand>
</feature>
<dbReference type="InterPro" id="IPR000719">
    <property type="entry name" value="Prot_kinase_dom"/>
</dbReference>
<dbReference type="InterPro" id="IPR001245">
    <property type="entry name" value="Ser-Thr/Tyr_kinase_cat_dom"/>
</dbReference>
<dbReference type="GO" id="GO:0005737">
    <property type="term" value="C:cytoplasm"/>
    <property type="evidence" value="ECO:0007669"/>
    <property type="project" value="UniProtKB-SubCell"/>
</dbReference>
<comment type="similarity">
    <text evidence="3 15">Belongs to the protein kinase superfamily. STE Ser/Thr protein kinase family. MAP kinase kinase kinase subfamily.</text>
</comment>
<feature type="region of interest" description="Disordered" evidence="19">
    <location>
        <begin position="489"/>
        <end position="595"/>
    </location>
</feature>
<reference evidence="21" key="1">
    <citation type="submission" date="2025-08" db="UniProtKB">
        <authorList>
            <consortium name="Ensembl"/>
        </authorList>
    </citation>
    <scope>IDENTIFICATION</scope>
</reference>
<keyword evidence="7 15" id="KW-0808">Transferase</keyword>
<dbReference type="FunFam" id="1.10.510.10:FF:000087">
    <property type="entry name" value="Mitogen-activated protein kinase kinase kinase 12"/>
    <property type="match status" value="1"/>
</dbReference>
<dbReference type="PANTHER" id="PTHR44329:SF14">
    <property type="entry name" value="MITOGEN-ACTIVATED PROTEIN KINASE KINASE KINASE 13"/>
    <property type="match status" value="1"/>
</dbReference>
<dbReference type="GO" id="GO:0005524">
    <property type="term" value="F:ATP binding"/>
    <property type="evidence" value="ECO:0007669"/>
    <property type="project" value="UniProtKB-KW"/>
</dbReference>
<dbReference type="SMART" id="SM00220">
    <property type="entry name" value="S_TKc"/>
    <property type="match status" value="1"/>
</dbReference>
<evidence type="ECO:0000256" key="19">
    <source>
        <dbReference type="SAM" id="MobiDB-lite"/>
    </source>
</evidence>
<feature type="region of interest" description="Disordered" evidence="19">
    <location>
        <begin position="623"/>
        <end position="660"/>
    </location>
</feature>
<evidence type="ECO:0000256" key="13">
    <source>
        <dbReference type="ARBA" id="ARBA00047559"/>
    </source>
</evidence>
<name>A0A8C1TJR9_CYPCA</name>
<dbReference type="Gene3D" id="1.10.510.10">
    <property type="entry name" value="Transferase(Phosphotransferase) domain 1"/>
    <property type="match status" value="1"/>
</dbReference>
<dbReference type="InterPro" id="IPR051681">
    <property type="entry name" value="Ser/Thr_Kinases-Pseudokinases"/>
</dbReference>
<evidence type="ECO:0000256" key="10">
    <source>
        <dbReference type="ARBA" id="ARBA00022777"/>
    </source>
</evidence>
<evidence type="ECO:0000313" key="21">
    <source>
        <dbReference type="Ensembl" id="ENSCCRP00015023990.1"/>
    </source>
</evidence>
<evidence type="ECO:0000256" key="2">
    <source>
        <dbReference type="ARBA" id="ARBA00004496"/>
    </source>
</evidence>
<feature type="compositionally biased region" description="Basic residues" evidence="19">
    <location>
        <begin position="539"/>
        <end position="551"/>
    </location>
</feature>
<proteinExistence type="inferred from homology"/>
<feature type="compositionally biased region" description="Polar residues" evidence="19">
    <location>
        <begin position="623"/>
        <end position="640"/>
    </location>
</feature>
<feature type="region of interest" description="Disordered" evidence="19">
    <location>
        <begin position="742"/>
        <end position="775"/>
    </location>
</feature>
<evidence type="ECO:0000256" key="16">
    <source>
        <dbReference type="PIRSR" id="PIRSR038165-50"/>
    </source>
</evidence>
<feature type="region of interest" description="Disordered" evidence="19">
    <location>
        <begin position="685"/>
        <end position="729"/>
    </location>
</feature>
<evidence type="ECO:0000256" key="1">
    <source>
        <dbReference type="ARBA" id="ARBA00004170"/>
    </source>
</evidence>
<keyword evidence="12" id="KW-0472">Membrane</keyword>
<dbReference type="EC" id="2.7.11.25" evidence="4 15"/>
<evidence type="ECO:0000256" key="8">
    <source>
        <dbReference type="ARBA" id="ARBA00022737"/>
    </source>
</evidence>
<keyword evidence="8" id="KW-0677">Repeat</keyword>
<comment type="catalytic activity">
    <reaction evidence="13">
        <text>L-threonyl-[protein] + ATP = O-phospho-L-threonyl-[protein] + ADP + H(+)</text>
        <dbReference type="Rhea" id="RHEA:46608"/>
        <dbReference type="Rhea" id="RHEA-COMP:11060"/>
        <dbReference type="Rhea" id="RHEA-COMP:11605"/>
        <dbReference type="ChEBI" id="CHEBI:15378"/>
        <dbReference type="ChEBI" id="CHEBI:30013"/>
        <dbReference type="ChEBI" id="CHEBI:30616"/>
        <dbReference type="ChEBI" id="CHEBI:61977"/>
        <dbReference type="ChEBI" id="CHEBI:456216"/>
        <dbReference type="EC" id="2.7.11.25"/>
    </reaction>
</comment>
<accession>A0A8C1TJR9</accession>
<evidence type="ECO:0000256" key="9">
    <source>
        <dbReference type="ARBA" id="ARBA00022741"/>
    </source>
</evidence>
<keyword evidence="6 15" id="KW-0723">Serine/threonine-protein kinase</keyword>
<dbReference type="CDD" id="cd14059">
    <property type="entry name" value="STKc_MAP3K12_13"/>
    <property type="match status" value="1"/>
</dbReference>
<dbReference type="PIRSF" id="PIRSF038165">
    <property type="entry name" value="MAPKKK12_MAPKKK13"/>
    <property type="match status" value="1"/>
</dbReference>
<evidence type="ECO:0000256" key="14">
    <source>
        <dbReference type="ARBA" id="ARBA00048329"/>
    </source>
</evidence>
<dbReference type="Ensembl" id="ENSCCRT00015024871.1">
    <property type="protein sequence ID" value="ENSCCRP00015023990.1"/>
    <property type="gene ID" value="ENSCCRG00015010213.1"/>
</dbReference>
<dbReference type="PANTHER" id="PTHR44329">
    <property type="entry name" value="SERINE/THREONINE-PROTEIN KINASE TNNI3K-RELATED"/>
    <property type="match status" value="1"/>
</dbReference>
<evidence type="ECO:0000256" key="7">
    <source>
        <dbReference type="ARBA" id="ARBA00022679"/>
    </source>
</evidence>
<feature type="coiled-coil region" evidence="18">
    <location>
        <begin position="417"/>
        <end position="451"/>
    </location>
</feature>
<evidence type="ECO:0000256" key="3">
    <source>
        <dbReference type="ARBA" id="ARBA00006529"/>
    </source>
</evidence>
<organism evidence="21 22">
    <name type="scientific">Cyprinus carpio</name>
    <name type="common">Common carp</name>
    <dbReference type="NCBI Taxonomy" id="7962"/>
    <lineage>
        <taxon>Eukaryota</taxon>
        <taxon>Metazoa</taxon>
        <taxon>Chordata</taxon>
        <taxon>Craniata</taxon>
        <taxon>Vertebrata</taxon>
        <taxon>Euteleostomi</taxon>
        <taxon>Actinopterygii</taxon>
        <taxon>Neopterygii</taxon>
        <taxon>Teleostei</taxon>
        <taxon>Ostariophysi</taxon>
        <taxon>Cypriniformes</taxon>
        <taxon>Cyprinidae</taxon>
        <taxon>Cyprininae</taxon>
        <taxon>Cyprinus</taxon>
    </lineage>
</organism>
<evidence type="ECO:0000256" key="17">
    <source>
        <dbReference type="PIRSR" id="PIRSR038165-51"/>
    </source>
</evidence>
<dbReference type="AlphaFoldDB" id="A0A8C1TJR9"/>
<evidence type="ECO:0000256" key="15">
    <source>
        <dbReference type="PIRNR" id="PIRNR038165"/>
    </source>
</evidence>
<dbReference type="InterPro" id="IPR008271">
    <property type="entry name" value="Ser/Thr_kinase_AS"/>
</dbReference>
<feature type="binding site" evidence="17">
    <location>
        <begin position="129"/>
        <end position="137"/>
    </location>
    <ligand>
        <name>ATP</name>
        <dbReference type="ChEBI" id="CHEBI:30616"/>
    </ligand>
</feature>
<comment type="subcellular location">
    <subcellularLocation>
        <location evidence="2">Cytoplasm</location>
    </subcellularLocation>
    <subcellularLocation>
        <location evidence="1">Membrane</location>
        <topology evidence="1">Peripheral membrane protein</topology>
    </subcellularLocation>
</comment>
<dbReference type="Gene3D" id="3.30.200.20">
    <property type="entry name" value="Phosphorylase Kinase, domain 1"/>
    <property type="match status" value="1"/>
</dbReference>
<keyword evidence="5" id="KW-0963">Cytoplasm</keyword>
<comment type="catalytic activity">
    <reaction evidence="14">
        <text>L-seryl-[protein] + ATP = O-phospho-L-seryl-[protein] + ADP + H(+)</text>
        <dbReference type="Rhea" id="RHEA:17989"/>
        <dbReference type="Rhea" id="RHEA-COMP:9863"/>
        <dbReference type="Rhea" id="RHEA-COMP:11604"/>
        <dbReference type="ChEBI" id="CHEBI:15378"/>
        <dbReference type="ChEBI" id="CHEBI:29999"/>
        <dbReference type="ChEBI" id="CHEBI:30616"/>
        <dbReference type="ChEBI" id="CHEBI:83421"/>
        <dbReference type="ChEBI" id="CHEBI:456216"/>
        <dbReference type="EC" id="2.7.11.25"/>
    </reaction>
</comment>
<dbReference type="Proteomes" id="UP000694700">
    <property type="component" value="Unplaced"/>
</dbReference>
<dbReference type="Pfam" id="PF07714">
    <property type="entry name" value="PK_Tyr_Ser-Thr"/>
    <property type="match status" value="1"/>
</dbReference>
<dbReference type="GO" id="GO:0004709">
    <property type="term" value="F:MAP kinase kinase kinase activity"/>
    <property type="evidence" value="ECO:0007669"/>
    <property type="project" value="UniProtKB-EC"/>
</dbReference>
<evidence type="ECO:0000256" key="11">
    <source>
        <dbReference type="ARBA" id="ARBA00022840"/>
    </source>
</evidence>
<protein>
    <recommendedName>
        <fullName evidence="4 15">Mitogen-activated protein kinase kinase kinase</fullName>
        <ecNumber evidence="4 15">2.7.11.25</ecNumber>
    </recommendedName>
</protein>
<feature type="region of interest" description="Disordered" evidence="19">
    <location>
        <begin position="35"/>
        <end position="56"/>
    </location>
</feature>
<dbReference type="GO" id="GO:0007254">
    <property type="term" value="P:JNK cascade"/>
    <property type="evidence" value="ECO:0007669"/>
    <property type="project" value="TreeGrafter"/>
</dbReference>
<dbReference type="GO" id="GO:0016020">
    <property type="term" value="C:membrane"/>
    <property type="evidence" value="ECO:0007669"/>
    <property type="project" value="UniProtKB-SubCell"/>
</dbReference>
<evidence type="ECO:0000256" key="4">
    <source>
        <dbReference type="ARBA" id="ARBA00012406"/>
    </source>
</evidence>
<sequence>GHISPAHLRCGTSGSRYLAPPTTLPMPLQQLQLPCRDDEPGGTSPPCTALSEDSTREQGHFENSVLQLDDIKLHFHRAGTGSGGFLEGLFGCLRPVWNIIGKTYSTEYKLQQQDMWEVPFEEISELQWLGSGAQGAVFLGKFRSEDVAIKKVREQKETDIKHLRKLKHPNIISFKGVCTQAPCYCIIMEYCAQGQLYEVLRAGRKVTPRLLVDWASGIASGMNYLHLHKIIHRDLKSPNVLVTQSDNVKISDFGTSKELSDKSTKMSFAGTVAWMAPEVIRNEPVSEKVDIWSFGVVLWELLTGEIPYKDVDSSAIIWGVGSNSLHLPVPSTCPDGFKILMKQTWQGKPRNRPSFRQILLHLDIASADVLGTPQETYFKSQAEWREEVKKHFEKIKSEGTCIHRLDEELIRRRRDELRHALDIREHYERKLERANNLYMELSAIMLQLEVREKELLKREQAVEKKYPGTYKRHLVRPIVRPNAVEKLIKKKSSMNHKPGTQQPKRPDLLRSDGIPSVEPLPAPSPLSGSPKVSTPPGKTRYRSKPRHRRANSKGSHNEFPGALKPNPAPSEEQQPLQDREQSYHHHHPPPLEGPLLPVQNRVIAVATCANNLRYFGPAAALRSPQTDHLQRRLSGSSPDLISTAVDADSRHRRSSVPPSAGSAACCQAHPFPGCMHCQETPAAPSHPELPHYSLLSTGEETPPAGDESSEEEEGEVDSEVEFPRRQRPHRCMSSFQSYSTFSSENLSVSDGEEGNTSDHSHSGPLEQLSASQEEHLDELLSHTPEIPIDISTQSDGLSDKECAVRRVKTQISLGKLCADEHSYENPLHFGDSDCDTSDAECSDATIRNKQPCAPSSW</sequence>